<accession>A0A3S3PBH5</accession>
<name>A0A3S3PBH5_9SPHI</name>
<reference evidence="2 3" key="1">
    <citation type="submission" date="2018-06" db="EMBL/GenBank/DDBJ databases">
        <title>Pedobacter endophyticus sp. nov., an endophytic bacterium isolated from a leaf of Triticum aestivum.</title>
        <authorList>
            <person name="Zhang L."/>
        </authorList>
    </citation>
    <scope>NUCLEOTIDE SEQUENCE [LARGE SCALE GENOMIC DNA]</scope>
    <source>
        <strain evidence="2 3">CM134L-2</strain>
    </source>
</reference>
<keyword evidence="1" id="KW-0812">Transmembrane</keyword>
<dbReference type="AlphaFoldDB" id="A0A3S3PBH5"/>
<dbReference type="EMBL" id="SAYW01000003">
    <property type="protein sequence ID" value="RWU07371.1"/>
    <property type="molecule type" value="Genomic_DNA"/>
</dbReference>
<dbReference type="Proteomes" id="UP000284120">
    <property type="component" value="Unassembled WGS sequence"/>
</dbReference>
<evidence type="ECO:0000313" key="3">
    <source>
        <dbReference type="Proteomes" id="UP000284120"/>
    </source>
</evidence>
<protein>
    <submittedName>
        <fullName evidence="2">Uncharacterized protein</fullName>
    </submittedName>
</protein>
<evidence type="ECO:0000256" key="1">
    <source>
        <dbReference type="SAM" id="Phobius"/>
    </source>
</evidence>
<gene>
    <name evidence="2" type="ORF">DPV69_10270</name>
</gene>
<organism evidence="2 3">
    <name type="scientific">Pedobacter chitinilyticus</name>
    <dbReference type="NCBI Taxonomy" id="2233776"/>
    <lineage>
        <taxon>Bacteria</taxon>
        <taxon>Pseudomonadati</taxon>
        <taxon>Bacteroidota</taxon>
        <taxon>Sphingobacteriia</taxon>
        <taxon>Sphingobacteriales</taxon>
        <taxon>Sphingobacteriaceae</taxon>
        <taxon>Pedobacter</taxon>
    </lineage>
</organism>
<dbReference type="RefSeq" id="WP_113647281.1">
    <property type="nucleotide sequence ID" value="NZ_QMHN01000003.1"/>
</dbReference>
<feature type="transmembrane region" description="Helical" evidence="1">
    <location>
        <begin position="6"/>
        <end position="27"/>
    </location>
</feature>
<dbReference type="OrthoDB" id="1381453at2"/>
<sequence length="171" mass="20226">MKRFVIIFIAGVFAVYALVFLSAFVFVQKLMPAVLKPKFQQARNFVGLGTLFVSEASMRAYSTSYRFYQDGKWTDWYFLEEPLFEEYVSKGRLASLKHNRLDKYLSQKIVRIGRKSGNAQMMKSKEFQAFTSHLFYSHNQNRKPDSLQIIVRQKFRQPETVKTIFKFKYQP</sequence>
<keyword evidence="1" id="KW-0472">Membrane</keyword>
<proteinExistence type="predicted"/>
<keyword evidence="3" id="KW-1185">Reference proteome</keyword>
<keyword evidence="1" id="KW-1133">Transmembrane helix</keyword>
<comment type="caution">
    <text evidence="2">The sequence shown here is derived from an EMBL/GenBank/DDBJ whole genome shotgun (WGS) entry which is preliminary data.</text>
</comment>
<evidence type="ECO:0000313" key="2">
    <source>
        <dbReference type="EMBL" id="RWU07371.1"/>
    </source>
</evidence>